<dbReference type="Gene3D" id="1.10.10.60">
    <property type="entry name" value="Homeodomain-like"/>
    <property type="match status" value="2"/>
</dbReference>
<dbReference type="Pfam" id="PF12833">
    <property type="entry name" value="HTH_18"/>
    <property type="match status" value="1"/>
</dbReference>
<dbReference type="GO" id="GO:0003700">
    <property type="term" value="F:DNA-binding transcription factor activity"/>
    <property type="evidence" value="ECO:0007669"/>
    <property type="project" value="InterPro"/>
</dbReference>
<keyword evidence="8" id="KW-1185">Reference proteome</keyword>
<dbReference type="PROSITE" id="PS00041">
    <property type="entry name" value="HTH_ARAC_FAMILY_1"/>
    <property type="match status" value="1"/>
</dbReference>
<dbReference type="InterPro" id="IPR009057">
    <property type="entry name" value="Homeodomain-like_sf"/>
</dbReference>
<dbReference type="GO" id="GO:0043565">
    <property type="term" value="F:sequence-specific DNA binding"/>
    <property type="evidence" value="ECO:0007669"/>
    <property type="project" value="InterPro"/>
</dbReference>
<dbReference type="SMART" id="SM00448">
    <property type="entry name" value="REC"/>
    <property type="match status" value="1"/>
</dbReference>
<dbReference type="Gene3D" id="3.40.50.2300">
    <property type="match status" value="1"/>
</dbReference>
<dbReference type="GO" id="GO:0000160">
    <property type="term" value="P:phosphorelay signal transduction system"/>
    <property type="evidence" value="ECO:0007669"/>
    <property type="project" value="InterPro"/>
</dbReference>
<dbReference type="RefSeq" id="WP_188529889.1">
    <property type="nucleotide sequence ID" value="NZ_BMGR01000003.1"/>
</dbReference>
<comment type="caution">
    <text evidence="7">The sequence shown here is derived from an EMBL/GenBank/DDBJ whole genome shotgun (WGS) entry which is preliminary data.</text>
</comment>
<gene>
    <name evidence="7" type="ORF">GCM10010916_11800</name>
</gene>
<dbReference type="Pfam" id="PF00072">
    <property type="entry name" value="Response_reg"/>
    <property type="match status" value="1"/>
</dbReference>
<evidence type="ECO:0000256" key="2">
    <source>
        <dbReference type="ARBA" id="ARBA00023125"/>
    </source>
</evidence>
<dbReference type="PANTHER" id="PTHR43280:SF2">
    <property type="entry name" value="HTH-TYPE TRANSCRIPTIONAL REGULATOR EXSA"/>
    <property type="match status" value="1"/>
</dbReference>
<protein>
    <submittedName>
        <fullName evidence="7">DNA-binding response regulator</fullName>
    </submittedName>
</protein>
<evidence type="ECO:0000256" key="3">
    <source>
        <dbReference type="ARBA" id="ARBA00023163"/>
    </source>
</evidence>
<dbReference type="InterPro" id="IPR018060">
    <property type="entry name" value="HTH_AraC"/>
</dbReference>
<dbReference type="PROSITE" id="PS50110">
    <property type="entry name" value="RESPONSE_REGULATORY"/>
    <property type="match status" value="1"/>
</dbReference>
<dbReference type="EMBL" id="BMGR01000003">
    <property type="protein sequence ID" value="GGF96206.1"/>
    <property type="molecule type" value="Genomic_DNA"/>
</dbReference>
<dbReference type="Proteomes" id="UP000644756">
    <property type="component" value="Unassembled WGS sequence"/>
</dbReference>
<keyword evidence="1" id="KW-0805">Transcription regulation</keyword>
<evidence type="ECO:0000313" key="7">
    <source>
        <dbReference type="EMBL" id="GGF96206.1"/>
    </source>
</evidence>
<accession>A0A917CQJ8</accession>
<dbReference type="SMART" id="SM00342">
    <property type="entry name" value="HTH_ARAC"/>
    <property type="match status" value="1"/>
</dbReference>
<feature type="domain" description="Response regulatory" evidence="6">
    <location>
        <begin position="2"/>
        <end position="119"/>
    </location>
</feature>
<name>A0A917CQJ8_9BACL</name>
<organism evidence="7 8">
    <name type="scientific">Paenibacillus abyssi</name>
    <dbReference type="NCBI Taxonomy" id="1340531"/>
    <lineage>
        <taxon>Bacteria</taxon>
        <taxon>Bacillati</taxon>
        <taxon>Bacillota</taxon>
        <taxon>Bacilli</taxon>
        <taxon>Bacillales</taxon>
        <taxon>Paenibacillaceae</taxon>
        <taxon>Paenibacillus</taxon>
    </lineage>
</organism>
<dbReference type="PANTHER" id="PTHR43280">
    <property type="entry name" value="ARAC-FAMILY TRANSCRIPTIONAL REGULATOR"/>
    <property type="match status" value="1"/>
</dbReference>
<feature type="modified residue" description="4-aspartylphosphate" evidence="4">
    <location>
        <position position="54"/>
    </location>
</feature>
<proteinExistence type="predicted"/>
<keyword evidence="3" id="KW-0804">Transcription</keyword>
<sequence length="536" mass="63244">MKVLIIDDEEDVRESIRLIIPWKDYQIDTIFEAADGISAQEIIQNEKPEIIFTDIIMPGKNGLELLEWIQQYAPKSKTIVISGHDDYQYVRHTLQHGGMDYILKPIDRHEIIKSLQQALSDWTKDESHRQQLLERNKEMNHIKPFYWDKLFSSLITNPEWNQQTLRELDKEFNLQSADTCQIAVLSMHSLHEKIIRKFGNNVDLLYFALTNIGNEVLGQTKEGYMFRHVNKDQEIVLLIWKNHKQFINKIRKMNETFKQLLHASFHFGVGEIQSFSEGLADTYKQAKRALRQSNYLEEQSYIHEFTETESLKSHKLFFADYAKSITIAIKSNELEQINQAVDQWIEAVKELRVITLDQLEYWRHEYHLMKTYLLKEMFPDEDEHQLSSKNLFFPLNSDGMFSITLWREELISNCAQFAAILVQTQKKENSVIHEIKKYIDDHYNEDLMLQTLADQFFISREYVSRKFKQEFGQNVSDYIESKRVENARILLLNDTFSISEIAASAGYQDARYFSKVFAKVVGVSPMKYRKKMRNEG</sequence>
<evidence type="ECO:0000313" key="8">
    <source>
        <dbReference type="Proteomes" id="UP000644756"/>
    </source>
</evidence>
<evidence type="ECO:0000256" key="1">
    <source>
        <dbReference type="ARBA" id="ARBA00023015"/>
    </source>
</evidence>
<feature type="domain" description="HTH araC/xylS-type" evidence="5">
    <location>
        <begin position="433"/>
        <end position="531"/>
    </location>
</feature>
<reference evidence="7" key="1">
    <citation type="journal article" date="2014" name="Int. J. Syst. Evol. Microbiol.">
        <title>Complete genome sequence of Corynebacterium casei LMG S-19264T (=DSM 44701T), isolated from a smear-ripened cheese.</title>
        <authorList>
            <consortium name="US DOE Joint Genome Institute (JGI-PGF)"/>
            <person name="Walter F."/>
            <person name="Albersmeier A."/>
            <person name="Kalinowski J."/>
            <person name="Ruckert C."/>
        </authorList>
    </citation>
    <scope>NUCLEOTIDE SEQUENCE</scope>
    <source>
        <strain evidence="7">CGMCC 1.12987</strain>
    </source>
</reference>
<keyword evidence="2 7" id="KW-0238">DNA-binding</keyword>
<evidence type="ECO:0000259" key="5">
    <source>
        <dbReference type="PROSITE" id="PS01124"/>
    </source>
</evidence>
<evidence type="ECO:0000256" key="4">
    <source>
        <dbReference type="PROSITE-ProRule" id="PRU00169"/>
    </source>
</evidence>
<dbReference type="InterPro" id="IPR001789">
    <property type="entry name" value="Sig_transdc_resp-reg_receiver"/>
</dbReference>
<dbReference type="SUPFAM" id="SSF46689">
    <property type="entry name" value="Homeodomain-like"/>
    <property type="match status" value="2"/>
</dbReference>
<dbReference type="PROSITE" id="PS01124">
    <property type="entry name" value="HTH_ARAC_FAMILY_2"/>
    <property type="match status" value="1"/>
</dbReference>
<dbReference type="AlphaFoldDB" id="A0A917CQJ8"/>
<dbReference type="InterPro" id="IPR018062">
    <property type="entry name" value="HTH_AraC-typ_CS"/>
</dbReference>
<dbReference type="SUPFAM" id="SSF52172">
    <property type="entry name" value="CheY-like"/>
    <property type="match status" value="1"/>
</dbReference>
<dbReference type="InterPro" id="IPR011006">
    <property type="entry name" value="CheY-like_superfamily"/>
</dbReference>
<reference evidence="7" key="2">
    <citation type="submission" date="2020-09" db="EMBL/GenBank/DDBJ databases">
        <authorList>
            <person name="Sun Q."/>
            <person name="Zhou Y."/>
        </authorList>
    </citation>
    <scope>NUCLEOTIDE SEQUENCE</scope>
    <source>
        <strain evidence="7">CGMCC 1.12987</strain>
    </source>
</reference>
<dbReference type="CDD" id="cd17536">
    <property type="entry name" value="REC_YesN-like"/>
    <property type="match status" value="1"/>
</dbReference>
<dbReference type="PRINTS" id="PR00032">
    <property type="entry name" value="HTHARAC"/>
</dbReference>
<keyword evidence="4" id="KW-0597">Phosphoprotein</keyword>
<dbReference type="InterPro" id="IPR020449">
    <property type="entry name" value="Tscrpt_reg_AraC-type_HTH"/>
</dbReference>
<evidence type="ECO:0000259" key="6">
    <source>
        <dbReference type="PROSITE" id="PS50110"/>
    </source>
</evidence>